<reference evidence="1" key="1">
    <citation type="submission" date="2015-11" db="EMBL/GenBank/DDBJ databases">
        <title>De novo transcriptome assembly of four potential Pierce s Disease insect vectors from Arizona vineyards.</title>
        <authorList>
            <person name="Tassone E.E."/>
        </authorList>
    </citation>
    <scope>NUCLEOTIDE SEQUENCE</scope>
</reference>
<evidence type="ECO:0000313" key="1">
    <source>
        <dbReference type="EMBL" id="JAS71428.1"/>
    </source>
</evidence>
<dbReference type="AlphaFoldDB" id="A0A1B6H9L9"/>
<gene>
    <name evidence="1" type="ORF">g.6849</name>
</gene>
<accession>A0A1B6H9L9</accession>
<proteinExistence type="predicted"/>
<name>A0A1B6H9L9_9HEMI</name>
<protein>
    <submittedName>
        <fullName evidence="1">Uncharacterized protein</fullName>
    </submittedName>
</protein>
<organism evidence="1">
    <name type="scientific">Homalodisca liturata</name>
    <dbReference type="NCBI Taxonomy" id="320908"/>
    <lineage>
        <taxon>Eukaryota</taxon>
        <taxon>Metazoa</taxon>
        <taxon>Ecdysozoa</taxon>
        <taxon>Arthropoda</taxon>
        <taxon>Hexapoda</taxon>
        <taxon>Insecta</taxon>
        <taxon>Pterygota</taxon>
        <taxon>Neoptera</taxon>
        <taxon>Paraneoptera</taxon>
        <taxon>Hemiptera</taxon>
        <taxon>Auchenorrhyncha</taxon>
        <taxon>Membracoidea</taxon>
        <taxon>Cicadellidae</taxon>
        <taxon>Cicadellinae</taxon>
        <taxon>Proconiini</taxon>
        <taxon>Homalodisca</taxon>
    </lineage>
</organism>
<dbReference type="EMBL" id="GECU01036278">
    <property type="protein sequence ID" value="JAS71428.1"/>
    <property type="molecule type" value="Transcribed_RNA"/>
</dbReference>
<sequence>MSFCNLHSRFGNGNRIVWRTCVAEESDVIQPLLMGIGDRPMTRSISGSGMSPPPIMFINMVMTMFPRRLTTPGTRSVRTPGVASAFASALGVGAAKHVTTNTGIIQTGVNTRAILGNSQYNHKLLTSM</sequence>